<keyword evidence="3" id="KW-1185">Reference proteome</keyword>
<protein>
    <submittedName>
        <fullName evidence="2">Uncharacterized protein</fullName>
    </submittedName>
</protein>
<reference evidence="2 3" key="1">
    <citation type="submission" date="2016-05" db="EMBL/GenBank/DDBJ databases">
        <title>Genome sequencing reveals origins of a unique bacterial endosymbiosis in the earliest lineages of terrestrial Fungi.</title>
        <authorList>
            <consortium name="DOE Joint Genome Institute"/>
            <person name="Uehling J."/>
            <person name="Gryganskyi A."/>
            <person name="Hameed K."/>
            <person name="Tschaplinski T."/>
            <person name="Misztal P."/>
            <person name="Wu S."/>
            <person name="Desiro A."/>
            <person name="Vande Pol N."/>
            <person name="Du Z.-Y."/>
            <person name="Zienkiewicz A."/>
            <person name="Zienkiewicz K."/>
            <person name="Morin E."/>
            <person name="Tisserant E."/>
            <person name="Splivallo R."/>
            <person name="Hainaut M."/>
            <person name="Henrissat B."/>
            <person name="Ohm R."/>
            <person name="Kuo A."/>
            <person name="Yan J."/>
            <person name="Lipzen A."/>
            <person name="Nolan M."/>
            <person name="Labutti K."/>
            <person name="Barry K."/>
            <person name="Goldstein A."/>
            <person name="Labbe J."/>
            <person name="Schadt C."/>
            <person name="Tuskan G."/>
            <person name="Grigoriev I."/>
            <person name="Martin F."/>
            <person name="Vilgalys R."/>
            <person name="Bonito G."/>
        </authorList>
    </citation>
    <scope>NUCLEOTIDE SEQUENCE [LARGE SCALE GENOMIC DNA]</scope>
    <source>
        <strain evidence="2 3">AG-77</strain>
    </source>
</reference>
<evidence type="ECO:0000313" key="3">
    <source>
        <dbReference type="Proteomes" id="UP000078512"/>
    </source>
</evidence>
<dbReference type="AlphaFoldDB" id="A0A197JCN1"/>
<name>A0A197JCN1_9FUNG</name>
<organism evidence="2 3">
    <name type="scientific">Linnemannia elongata AG-77</name>
    <dbReference type="NCBI Taxonomy" id="1314771"/>
    <lineage>
        <taxon>Eukaryota</taxon>
        <taxon>Fungi</taxon>
        <taxon>Fungi incertae sedis</taxon>
        <taxon>Mucoromycota</taxon>
        <taxon>Mortierellomycotina</taxon>
        <taxon>Mortierellomycetes</taxon>
        <taxon>Mortierellales</taxon>
        <taxon>Mortierellaceae</taxon>
        <taxon>Linnemannia</taxon>
    </lineage>
</organism>
<accession>A0A197JCN1</accession>
<dbReference type="Proteomes" id="UP000078512">
    <property type="component" value="Unassembled WGS sequence"/>
</dbReference>
<dbReference type="EMBL" id="KV442142">
    <property type="protein sequence ID" value="OAQ22778.1"/>
    <property type="molecule type" value="Genomic_DNA"/>
</dbReference>
<keyword evidence="1" id="KW-0732">Signal</keyword>
<proteinExistence type="predicted"/>
<evidence type="ECO:0000313" key="2">
    <source>
        <dbReference type="EMBL" id="OAQ22778.1"/>
    </source>
</evidence>
<feature type="chain" id="PRO_5008275792" evidence="1">
    <location>
        <begin position="20"/>
        <end position="353"/>
    </location>
</feature>
<dbReference type="OrthoDB" id="2394524at2759"/>
<gene>
    <name evidence="2" type="ORF">K457DRAFT_25686</name>
</gene>
<feature type="signal peptide" evidence="1">
    <location>
        <begin position="1"/>
        <end position="19"/>
    </location>
</feature>
<sequence>MKIAPYALVASAVVLSTTASAIPAFFKRAGDQAAAFACLFNYFTGQGLSDACSMTIATDFGIVTSGSLSDLTIDLTSSADPPSFKWSSTGLTLGLLSIPGVSYQVTEAKSRNILNDNNIDIARFETPSASATQSGASMTTTVGQSPLIVYTDKQAQFSAFVGALITKPSHTFSLKSSGDVTVLVTIPVSYTLPFGMPSTSIKVNGVGCSASYTMAGVNLNINNSNGLQFKSLSSHTVDPITGAFSLTLTIILKNPSQLYLNLGDLTLDTVDGTGVAVGTTLLQAVNLVPGDNTITAIVTSSAAASATLYKKVTTMGDTWTLTGAAGTGSKNTVVAAALVSLKAMITIPALNVN</sequence>
<evidence type="ECO:0000256" key="1">
    <source>
        <dbReference type="SAM" id="SignalP"/>
    </source>
</evidence>